<keyword evidence="3" id="KW-1185">Reference proteome</keyword>
<organism evidence="2 3">
    <name type="scientific">Actinocorallia aurantiaca</name>
    <dbReference type="NCBI Taxonomy" id="46204"/>
    <lineage>
        <taxon>Bacteria</taxon>
        <taxon>Bacillati</taxon>
        <taxon>Actinomycetota</taxon>
        <taxon>Actinomycetes</taxon>
        <taxon>Streptosporangiales</taxon>
        <taxon>Thermomonosporaceae</taxon>
        <taxon>Actinocorallia</taxon>
    </lineage>
</organism>
<sequence>MVVHAGFSARVDRAHLRSRGIRHTIPESRDQQADRRRRGGEGGRPTGYGERTTVHLGTIAVTALFIRLRT</sequence>
<gene>
    <name evidence="2" type="ORF">GCM10010439_66700</name>
</gene>
<feature type="compositionally biased region" description="Basic and acidic residues" evidence="1">
    <location>
        <begin position="24"/>
        <end position="34"/>
    </location>
</feature>
<reference evidence="3" key="1">
    <citation type="journal article" date="2019" name="Int. J. Syst. Evol. Microbiol.">
        <title>The Global Catalogue of Microorganisms (GCM) 10K type strain sequencing project: providing services to taxonomists for standard genome sequencing and annotation.</title>
        <authorList>
            <consortium name="The Broad Institute Genomics Platform"/>
            <consortium name="The Broad Institute Genome Sequencing Center for Infectious Disease"/>
            <person name="Wu L."/>
            <person name="Ma J."/>
        </authorList>
    </citation>
    <scope>NUCLEOTIDE SEQUENCE [LARGE SCALE GENOMIC DNA]</scope>
    <source>
        <strain evidence="3">JCM 8201</strain>
    </source>
</reference>
<feature type="region of interest" description="Disordered" evidence="1">
    <location>
        <begin position="18"/>
        <end position="51"/>
    </location>
</feature>
<accession>A0ABP6H6W4</accession>
<protein>
    <submittedName>
        <fullName evidence="2">Uncharacterized protein</fullName>
    </submittedName>
</protein>
<dbReference type="RefSeq" id="WP_425547276.1">
    <property type="nucleotide sequence ID" value="NZ_BAAATZ010000034.1"/>
</dbReference>
<proteinExistence type="predicted"/>
<dbReference type="Proteomes" id="UP001501842">
    <property type="component" value="Unassembled WGS sequence"/>
</dbReference>
<name>A0ABP6H6W4_9ACTN</name>
<evidence type="ECO:0000313" key="2">
    <source>
        <dbReference type="EMBL" id="GAA2737284.1"/>
    </source>
</evidence>
<dbReference type="EMBL" id="BAAATZ010000034">
    <property type="protein sequence ID" value="GAA2737284.1"/>
    <property type="molecule type" value="Genomic_DNA"/>
</dbReference>
<comment type="caution">
    <text evidence="2">The sequence shown here is derived from an EMBL/GenBank/DDBJ whole genome shotgun (WGS) entry which is preliminary data.</text>
</comment>
<evidence type="ECO:0000313" key="3">
    <source>
        <dbReference type="Proteomes" id="UP001501842"/>
    </source>
</evidence>
<evidence type="ECO:0000256" key="1">
    <source>
        <dbReference type="SAM" id="MobiDB-lite"/>
    </source>
</evidence>